<gene>
    <name evidence="3" type="ORF">IX84_12665</name>
</gene>
<evidence type="ECO:0000259" key="2">
    <source>
        <dbReference type="Pfam" id="PF22725"/>
    </source>
</evidence>
<dbReference type="EMBL" id="JPOS01000029">
    <property type="protein sequence ID" value="KGE87964.1"/>
    <property type="molecule type" value="Genomic_DNA"/>
</dbReference>
<comment type="caution">
    <text evidence="3">The sequence shown here is derived from an EMBL/GenBank/DDBJ whole genome shotgun (WGS) entry which is preliminary data.</text>
</comment>
<keyword evidence="4" id="KW-1185">Reference proteome</keyword>
<feature type="domain" description="GFO/IDH/MocA-like oxidoreductase" evidence="2">
    <location>
        <begin position="155"/>
        <end position="217"/>
    </location>
</feature>
<evidence type="ECO:0000313" key="4">
    <source>
        <dbReference type="Proteomes" id="UP000029736"/>
    </source>
</evidence>
<dbReference type="PANTHER" id="PTHR43377:SF1">
    <property type="entry name" value="BILIVERDIN REDUCTASE A"/>
    <property type="match status" value="1"/>
</dbReference>
<dbReference type="InterPro" id="IPR055170">
    <property type="entry name" value="GFO_IDH_MocA-like_dom"/>
</dbReference>
<dbReference type="OrthoDB" id="9815825at2"/>
<dbReference type="PANTHER" id="PTHR43377">
    <property type="entry name" value="BILIVERDIN REDUCTASE A"/>
    <property type="match status" value="1"/>
</dbReference>
<dbReference type="AlphaFoldDB" id="A0A098S6G8"/>
<evidence type="ECO:0000259" key="1">
    <source>
        <dbReference type="Pfam" id="PF01408"/>
    </source>
</evidence>
<dbReference type="Gene3D" id="3.40.50.720">
    <property type="entry name" value="NAD(P)-binding Rossmann-like Domain"/>
    <property type="match status" value="1"/>
</dbReference>
<feature type="domain" description="Gfo/Idh/MocA-like oxidoreductase N-terminal" evidence="1">
    <location>
        <begin position="2"/>
        <end position="119"/>
    </location>
</feature>
<name>A0A098S6G8_9BACT</name>
<dbReference type="Pfam" id="PF01408">
    <property type="entry name" value="GFO_IDH_MocA"/>
    <property type="match status" value="1"/>
</dbReference>
<organism evidence="3 4">
    <name type="scientific">Phaeodactylibacter xiamenensis</name>
    <dbReference type="NCBI Taxonomy" id="1524460"/>
    <lineage>
        <taxon>Bacteria</taxon>
        <taxon>Pseudomonadati</taxon>
        <taxon>Bacteroidota</taxon>
        <taxon>Saprospiria</taxon>
        <taxon>Saprospirales</taxon>
        <taxon>Haliscomenobacteraceae</taxon>
        <taxon>Phaeodactylibacter</taxon>
    </lineage>
</organism>
<dbReference type="SUPFAM" id="SSF55347">
    <property type="entry name" value="Glyceraldehyde-3-phosphate dehydrogenase-like, C-terminal domain"/>
    <property type="match status" value="1"/>
</dbReference>
<protein>
    <submittedName>
        <fullName evidence="3">Oxidoreductase</fullName>
    </submittedName>
</protein>
<dbReference type="SUPFAM" id="SSF51735">
    <property type="entry name" value="NAD(P)-binding Rossmann-fold domains"/>
    <property type="match status" value="1"/>
</dbReference>
<evidence type="ECO:0000313" key="3">
    <source>
        <dbReference type="EMBL" id="KGE87964.1"/>
    </source>
</evidence>
<dbReference type="InterPro" id="IPR000683">
    <property type="entry name" value="Gfo/Idh/MocA-like_OxRdtase_N"/>
</dbReference>
<dbReference type="GO" id="GO:0000166">
    <property type="term" value="F:nucleotide binding"/>
    <property type="evidence" value="ECO:0007669"/>
    <property type="project" value="InterPro"/>
</dbReference>
<dbReference type="STRING" id="1524460.IX84_12665"/>
<dbReference type="Gene3D" id="3.30.360.10">
    <property type="entry name" value="Dihydrodipicolinate Reductase, domain 2"/>
    <property type="match status" value="1"/>
</dbReference>
<dbReference type="InterPro" id="IPR051450">
    <property type="entry name" value="Gfo/Idh/MocA_Oxidoreductases"/>
</dbReference>
<dbReference type="Pfam" id="PF22725">
    <property type="entry name" value="GFO_IDH_MocA_C3"/>
    <property type="match status" value="1"/>
</dbReference>
<proteinExistence type="predicted"/>
<dbReference type="RefSeq" id="WP_044220679.1">
    <property type="nucleotide sequence ID" value="NZ_JBKAGJ010000012.1"/>
</dbReference>
<accession>A0A098S6G8</accession>
<sequence>MLKIGVLGTGHLGKIHLKCIQLAEETYELIGFYDPDDAAARQAEEQYGVQRWTDLDALIAAADVIDIVTPTTTHFALAKRVIGQGKHLFIEKPLTNTMDEAKTLLQLAKEKGVKVQVGHVERFNPALLALGDQPLNPMFIEAHRLAVFNPRGTDVSVILDLMIHDLDIIQSLVKSPVKSISASGVPVVSESADICNARIEFENGCIANLTASRISMKQMRKVRFFQKDAYISLDFLEKEAQVVRLYDTDAAPTQLPQDNLMELETQSGKRYIHLSMPETAPVNAIKMELESLAHSIERDERPVVSIEDGYRALDLAHQIMDQIEERLIAARSSS</sequence>
<dbReference type="InterPro" id="IPR036291">
    <property type="entry name" value="NAD(P)-bd_dom_sf"/>
</dbReference>
<dbReference type="Proteomes" id="UP000029736">
    <property type="component" value="Unassembled WGS sequence"/>
</dbReference>
<reference evidence="3 4" key="1">
    <citation type="journal article" date="2014" name="Int. J. Syst. Evol. Microbiol.">
        <title>Phaeodactylibacter xiamenensis gen. nov., sp. nov., a member of the family Saprospiraceae isolated from the marine alga Phaeodactylum tricornutum.</title>
        <authorList>
            <person name="Chen Z.Jr."/>
            <person name="Lei X."/>
            <person name="Lai Q."/>
            <person name="Li Y."/>
            <person name="Zhang B."/>
            <person name="Zhang J."/>
            <person name="Zhang H."/>
            <person name="Yang L."/>
            <person name="Zheng W."/>
            <person name="Tian Y."/>
            <person name="Yu Z."/>
            <person name="Xu H.Jr."/>
            <person name="Zheng T."/>
        </authorList>
    </citation>
    <scope>NUCLEOTIDE SEQUENCE [LARGE SCALE GENOMIC DNA]</scope>
    <source>
        <strain evidence="3 4">KD52</strain>
    </source>
</reference>